<dbReference type="eggNOG" id="KOG4302">
    <property type="taxonomic scope" value="Eukaryota"/>
</dbReference>
<reference evidence="4" key="2">
    <citation type="submission" date="2020-12" db="UniProtKB">
        <authorList>
            <consortium name="WormBaseParasite"/>
        </authorList>
    </citation>
    <scope>IDENTIFICATION</scope>
</reference>
<reference evidence="2 3" key="1">
    <citation type="submission" date="2014-09" db="EMBL/GenBank/DDBJ databases">
        <authorList>
            <person name="Martin A.A."/>
        </authorList>
    </citation>
    <scope>NUCLEOTIDE SEQUENCE</scope>
    <source>
        <strain evidence="3">ED321</strain>
        <strain evidence="2">ED321 Heterogonic</strain>
    </source>
</reference>
<dbReference type="OrthoDB" id="642895at2759"/>
<dbReference type="RefSeq" id="XP_024503274.1">
    <property type="nucleotide sequence ID" value="XM_024649392.1"/>
</dbReference>
<protein>
    <submittedName>
        <fullName evidence="4">Protein regulator of cytokinesis 1</fullName>
    </submittedName>
</protein>
<dbReference type="Pfam" id="PF03999">
    <property type="entry name" value="MAP65_ASE1"/>
    <property type="match status" value="2"/>
</dbReference>
<organism evidence="2">
    <name type="scientific">Strongyloides ratti</name>
    <name type="common">Parasitic roundworm</name>
    <dbReference type="NCBI Taxonomy" id="34506"/>
    <lineage>
        <taxon>Eukaryota</taxon>
        <taxon>Metazoa</taxon>
        <taxon>Ecdysozoa</taxon>
        <taxon>Nematoda</taxon>
        <taxon>Chromadorea</taxon>
        <taxon>Rhabditida</taxon>
        <taxon>Tylenchina</taxon>
        <taxon>Panagrolaimomorpha</taxon>
        <taxon>Strongyloidoidea</taxon>
        <taxon>Strongyloididae</taxon>
        <taxon>Strongyloides</taxon>
    </lineage>
</organism>
<dbReference type="Gene3D" id="1.20.58.1520">
    <property type="match status" value="1"/>
</dbReference>
<feature type="region of interest" description="Disordered" evidence="1">
    <location>
        <begin position="462"/>
        <end position="508"/>
    </location>
</feature>
<evidence type="ECO:0000256" key="1">
    <source>
        <dbReference type="SAM" id="MobiDB-lite"/>
    </source>
</evidence>
<dbReference type="PROSITE" id="PS00018">
    <property type="entry name" value="EF_HAND_1"/>
    <property type="match status" value="1"/>
</dbReference>
<dbReference type="AlphaFoldDB" id="A0A090L7F8"/>
<dbReference type="Proteomes" id="UP000035682">
    <property type="component" value="Unplaced"/>
</dbReference>
<evidence type="ECO:0000313" key="4">
    <source>
        <dbReference type="WBParaSite" id="SRAE_1000232900.1"/>
    </source>
</evidence>
<dbReference type="STRING" id="34506.A0A090L7F8"/>
<sequence length="508" mass="59713">MDTPKINSYKRRVSVVDKSHELINYFNNHMDKLKKMWDEIDMIEEMRVERTTTFYETMKDVIDFMVNEETTNYNEVFEDSRKFWQEVSETRTALGMDQYDIGNLRPNTIAYCKNLKKEIENLAIEREKLIEKQIETFNSVEVLCHKLSLPVSNMAQKGSLLNPERWNELQEEYSSLSNLFEKRKKEFLSARENIMKLKGYMKRLCSQRETTMLTIDVDGDNFVCSEEFLSEVKFVLEETQVEYDEWKRERITLYNDAVNQLRSLYEKCSVPDLNRLFPDDFIPDFVDDSSMDKIQDEIAEYDSKYQRFKELYDAYYNWSIAWNDHLQVEADLADPNVYKNRAGHIQQVLTLQKDADKRLKLYMKKLESLNDPTIKINGLTLYENALQIVEDNKKQKEIERQWKLEQKKENIKMEALYGTKSPRSLKKTPRHGTTLARQSLFDISGISTIVPVKGYGTDVRIFGPKTSSPKHLSGADRTPLKRDPFKTPKKTSSKTPGRTPIKTPSKKP</sequence>
<name>A0A090L7F8_STRRB</name>
<proteinExistence type="predicted"/>
<evidence type="ECO:0000313" key="5">
    <source>
        <dbReference type="WormBase" id="SRAE_1000232900"/>
    </source>
</evidence>
<dbReference type="EMBL" id="LN609528">
    <property type="protein sequence ID" value="CEF64073.1"/>
    <property type="molecule type" value="Genomic_DNA"/>
</dbReference>
<accession>A0A090L7F8</accession>
<dbReference type="WormBase" id="SRAE_1000232900">
    <property type="protein sequence ID" value="SRP10607"/>
    <property type="gene ID" value="WBGene00258943"/>
</dbReference>
<keyword evidence="3" id="KW-1185">Reference proteome</keyword>
<evidence type="ECO:0000313" key="2">
    <source>
        <dbReference type="EMBL" id="CEF64073.1"/>
    </source>
</evidence>
<dbReference type="GeneID" id="36376438"/>
<gene>
    <name evidence="2 4 5" type="ORF">SRAE_1000232900</name>
</gene>
<dbReference type="OMA" id="IDVQINC"/>
<dbReference type="InterPro" id="IPR018247">
    <property type="entry name" value="EF_Hand_1_Ca_BS"/>
</dbReference>
<dbReference type="CTD" id="36376438"/>
<evidence type="ECO:0000313" key="3">
    <source>
        <dbReference type="Proteomes" id="UP000035682"/>
    </source>
</evidence>
<dbReference type="WBParaSite" id="SRAE_1000232900.1">
    <property type="protein sequence ID" value="SRAE_1000232900.1"/>
    <property type="gene ID" value="WBGene00258943"/>
</dbReference>